<evidence type="ECO:0000313" key="8">
    <source>
        <dbReference type="EMBL" id="GGD61857.1"/>
    </source>
</evidence>
<evidence type="ECO:0000256" key="5">
    <source>
        <dbReference type="ARBA" id="ARBA00022692"/>
    </source>
</evidence>
<evidence type="ECO:0000256" key="6">
    <source>
        <dbReference type="ARBA" id="ARBA00023136"/>
    </source>
</evidence>
<dbReference type="GO" id="GO:0015288">
    <property type="term" value="F:porin activity"/>
    <property type="evidence" value="ECO:0007669"/>
    <property type="project" value="TreeGrafter"/>
</dbReference>
<gene>
    <name evidence="8" type="ORF">GCM10011514_27380</name>
</gene>
<dbReference type="Pfam" id="PF02321">
    <property type="entry name" value="OEP"/>
    <property type="match status" value="2"/>
</dbReference>
<proteinExistence type="inferred from homology"/>
<dbReference type="GO" id="GO:0009279">
    <property type="term" value="C:cell outer membrane"/>
    <property type="evidence" value="ECO:0007669"/>
    <property type="project" value="UniProtKB-SubCell"/>
</dbReference>
<dbReference type="SUPFAM" id="SSF56954">
    <property type="entry name" value="Outer membrane efflux proteins (OEP)"/>
    <property type="match status" value="1"/>
</dbReference>
<reference evidence="8" key="2">
    <citation type="submission" date="2020-09" db="EMBL/GenBank/DDBJ databases">
        <authorList>
            <person name="Sun Q."/>
            <person name="Zhou Y."/>
        </authorList>
    </citation>
    <scope>NUCLEOTIDE SEQUENCE</scope>
    <source>
        <strain evidence="8">CGMCC 1.15958</strain>
    </source>
</reference>
<dbReference type="InterPro" id="IPR003423">
    <property type="entry name" value="OMP_efflux"/>
</dbReference>
<dbReference type="Proteomes" id="UP000609064">
    <property type="component" value="Unassembled WGS sequence"/>
</dbReference>
<evidence type="ECO:0000256" key="4">
    <source>
        <dbReference type="ARBA" id="ARBA00022452"/>
    </source>
</evidence>
<keyword evidence="7" id="KW-0998">Cell outer membrane</keyword>
<evidence type="ECO:0000256" key="2">
    <source>
        <dbReference type="ARBA" id="ARBA00007613"/>
    </source>
</evidence>
<name>A0A916YUB0_9BACT</name>
<accession>A0A916YUB0</accession>
<dbReference type="GO" id="GO:0015562">
    <property type="term" value="F:efflux transmembrane transporter activity"/>
    <property type="evidence" value="ECO:0007669"/>
    <property type="project" value="InterPro"/>
</dbReference>
<organism evidence="8 9">
    <name type="scientific">Emticicia aquatilis</name>
    <dbReference type="NCBI Taxonomy" id="1537369"/>
    <lineage>
        <taxon>Bacteria</taxon>
        <taxon>Pseudomonadati</taxon>
        <taxon>Bacteroidota</taxon>
        <taxon>Cytophagia</taxon>
        <taxon>Cytophagales</taxon>
        <taxon>Leadbetterellaceae</taxon>
        <taxon>Emticicia</taxon>
    </lineage>
</organism>
<sequence length="450" mass="50186">MSILSQVFVLNIETKKMKINKLLIIVCLFLGNEVLAQSSEQVLSKLINQALEYSPRVKEQQQLLSTGDYRIKVQETGLKPQVSGDVSYSRVDPIAKATLPVNGEPRTIQFQPHNNYNASVGATYVIYDWGRFKEGVKKTVLEIQQQTGGIETLKHTLAYQVSQLYYSIIYLQKAIVVQQDQVKLVQENGKIIADRIKSGDALDYDAVQVQVRYKNAEMRVIDLQGQLERQYIFLSSLIGSDARKLIPANAELQFAYGKTDLQSAYNEAIQNNVDLKGLLTKESVLAQEVKISGMSSLPTLAANASVGVRNGYLPDISILRPNSLVGVKLSIPIYTGKRGAYNTQIAKINLDAAKQVTESQKIQINRDLENAYNDIKVANQKKELAASNIYQAEYSLKLAKNRLANGVSTPLEIQSAETGLEEAKFNLLQYDYQALLAKLEISRLSGVKFW</sequence>
<dbReference type="AlphaFoldDB" id="A0A916YUB0"/>
<reference evidence="8" key="1">
    <citation type="journal article" date="2014" name="Int. J. Syst. Evol. Microbiol.">
        <title>Complete genome sequence of Corynebacterium casei LMG S-19264T (=DSM 44701T), isolated from a smear-ripened cheese.</title>
        <authorList>
            <consortium name="US DOE Joint Genome Institute (JGI-PGF)"/>
            <person name="Walter F."/>
            <person name="Albersmeier A."/>
            <person name="Kalinowski J."/>
            <person name="Ruckert C."/>
        </authorList>
    </citation>
    <scope>NUCLEOTIDE SEQUENCE</scope>
    <source>
        <strain evidence="8">CGMCC 1.15958</strain>
    </source>
</reference>
<dbReference type="InterPro" id="IPR051906">
    <property type="entry name" value="TolC-like"/>
</dbReference>
<dbReference type="PANTHER" id="PTHR30026:SF20">
    <property type="entry name" value="OUTER MEMBRANE PROTEIN TOLC"/>
    <property type="match status" value="1"/>
</dbReference>
<comment type="caution">
    <text evidence="8">The sequence shown here is derived from an EMBL/GenBank/DDBJ whole genome shotgun (WGS) entry which is preliminary data.</text>
</comment>
<comment type="subcellular location">
    <subcellularLocation>
        <location evidence="1">Cell outer membrane</location>
    </subcellularLocation>
</comment>
<keyword evidence="9" id="KW-1185">Reference proteome</keyword>
<dbReference type="Gene3D" id="1.20.1600.10">
    <property type="entry name" value="Outer membrane efflux proteins (OEP)"/>
    <property type="match status" value="1"/>
</dbReference>
<keyword evidence="6" id="KW-0472">Membrane</keyword>
<comment type="similarity">
    <text evidence="2">Belongs to the outer membrane factor (OMF) (TC 1.B.17) family.</text>
</comment>
<dbReference type="GO" id="GO:1990281">
    <property type="term" value="C:efflux pump complex"/>
    <property type="evidence" value="ECO:0007669"/>
    <property type="project" value="TreeGrafter"/>
</dbReference>
<evidence type="ECO:0000256" key="7">
    <source>
        <dbReference type="ARBA" id="ARBA00023237"/>
    </source>
</evidence>
<dbReference type="EMBL" id="BMKK01000005">
    <property type="protein sequence ID" value="GGD61857.1"/>
    <property type="molecule type" value="Genomic_DNA"/>
</dbReference>
<evidence type="ECO:0000313" key="9">
    <source>
        <dbReference type="Proteomes" id="UP000609064"/>
    </source>
</evidence>
<dbReference type="PANTHER" id="PTHR30026">
    <property type="entry name" value="OUTER MEMBRANE PROTEIN TOLC"/>
    <property type="match status" value="1"/>
</dbReference>
<keyword evidence="5" id="KW-0812">Transmembrane</keyword>
<evidence type="ECO:0000256" key="3">
    <source>
        <dbReference type="ARBA" id="ARBA00022448"/>
    </source>
</evidence>
<keyword evidence="4" id="KW-1134">Transmembrane beta strand</keyword>
<protein>
    <submittedName>
        <fullName evidence="8">Outer membrane protein</fullName>
    </submittedName>
</protein>
<evidence type="ECO:0000256" key="1">
    <source>
        <dbReference type="ARBA" id="ARBA00004442"/>
    </source>
</evidence>
<keyword evidence="3" id="KW-0813">Transport</keyword>